<keyword evidence="5" id="KW-1185">Reference proteome</keyword>
<protein>
    <recommendedName>
        <fullName evidence="6">Toxin-antitoxin system antitoxin component (TIGR02293 family)</fullName>
    </recommendedName>
</protein>
<comment type="caution">
    <text evidence="4">The sequence shown here is derived from an EMBL/GenBank/DDBJ whole genome shotgun (WGS) entry which is preliminary data.</text>
</comment>
<sequence>MPPRKTSEAIARPAAKNAGKRPAAAAPATGGRPDSAAKTVRQPEKFDELVHGKPLMGTAAIEAIRRGYPAAIMKSASAFLGVSEARIQRVMHVSPSTASRLIKQKEAVDAAATERVLRISDVTRFAIEVFEDESAAKDWLRMPNESLGQNAPLDLLDTEPGAVTVRQVLNAIATGAPL</sequence>
<accession>A0ABQ4Q9A8</accession>
<dbReference type="InterPro" id="IPR046847">
    <property type="entry name" value="Xre-like_HTH"/>
</dbReference>
<evidence type="ECO:0000313" key="5">
    <source>
        <dbReference type="Proteomes" id="UP000887222"/>
    </source>
</evidence>
<evidence type="ECO:0000313" key="4">
    <source>
        <dbReference type="EMBL" id="GIZ53657.1"/>
    </source>
</evidence>
<proteinExistence type="predicted"/>
<dbReference type="Pfam" id="PF09722">
    <property type="entry name" value="Xre_MbcA_ParS_C"/>
    <property type="match status" value="1"/>
</dbReference>
<name>A0ABQ4Q9A8_9BURK</name>
<dbReference type="RefSeq" id="WP_220810073.1">
    <property type="nucleotide sequence ID" value="NZ_BPMK01000019.1"/>
</dbReference>
<evidence type="ECO:0000256" key="1">
    <source>
        <dbReference type="SAM" id="MobiDB-lite"/>
    </source>
</evidence>
<feature type="domain" description="Antitoxin Xre/MbcA/ParS-like toxin-binding" evidence="2">
    <location>
        <begin position="126"/>
        <end position="175"/>
    </location>
</feature>
<feature type="compositionally biased region" description="Low complexity" evidence="1">
    <location>
        <begin position="11"/>
        <end position="33"/>
    </location>
</feature>
<dbReference type="EMBL" id="BPMK01000019">
    <property type="protein sequence ID" value="GIZ53657.1"/>
    <property type="molecule type" value="Genomic_DNA"/>
</dbReference>
<dbReference type="InterPro" id="IPR011979">
    <property type="entry name" value="Antitox_Xre"/>
</dbReference>
<feature type="domain" description="Antitoxin Xre-like helix-turn-helix" evidence="3">
    <location>
        <begin position="60"/>
        <end position="119"/>
    </location>
</feature>
<organism evidence="4 5">
    <name type="scientific">Noviherbaspirillum aridicola</name>
    <dbReference type="NCBI Taxonomy" id="2849687"/>
    <lineage>
        <taxon>Bacteria</taxon>
        <taxon>Pseudomonadati</taxon>
        <taxon>Pseudomonadota</taxon>
        <taxon>Betaproteobacteria</taxon>
        <taxon>Burkholderiales</taxon>
        <taxon>Oxalobacteraceae</taxon>
        <taxon>Noviherbaspirillum</taxon>
    </lineage>
</organism>
<dbReference type="InterPro" id="IPR024467">
    <property type="entry name" value="Xre/MbcA/ParS-like_toxin-bd"/>
</dbReference>
<dbReference type="Proteomes" id="UP000887222">
    <property type="component" value="Unassembled WGS sequence"/>
</dbReference>
<gene>
    <name evidence="4" type="ORF">NCCP691_36710</name>
</gene>
<evidence type="ECO:0000259" key="2">
    <source>
        <dbReference type="Pfam" id="PF09722"/>
    </source>
</evidence>
<dbReference type="Pfam" id="PF20432">
    <property type="entry name" value="Xre-like-HTH"/>
    <property type="match status" value="1"/>
</dbReference>
<feature type="region of interest" description="Disordered" evidence="1">
    <location>
        <begin position="1"/>
        <end position="41"/>
    </location>
</feature>
<dbReference type="NCBIfam" id="TIGR02293">
    <property type="entry name" value="TAS_TIGR02293"/>
    <property type="match status" value="1"/>
</dbReference>
<reference evidence="4 5" key="1">
    <citation type="journal article" date="2022" name="Int. J. Syst. Evol. Microbiol.">
        <title>Noviherbaspirillum aridicola sp. nov., isolated from an arid soil in Pakistan.</title>
        <authorList>
            <person name="Khan I.U."/>
            <person name="Saqib M."/>
            <person name="Amin A."/>
            <person name="Hussain F."/>
            <person name="Li L."/>
            <person name="Liu Y.H."/>
            <person name="Fang B.Z."/>
            <person name="Ahmed I."/>
            <person name="Li W.J."/>
        </authorList>
    </citation>
    <scope>NUCLEOTIDE SEQUENCE [LARGE SCALE GENOMIC DNA]</scope>
    <source>
        <strain evidence="4 5">NCCP-691</strain>
    </source>
</reference>
<evidence type="ECO:0008006" key="6">
    <source>
        <dbReference type="Google" id="ProtNLM"/>
    </source>
</evidence>
<evidence type="ECO:0000259" key="3">
    <source>
        <dbReference type="Pfam" id="PF20432"/>
    </source>
</evidence>